<name>D0WE84_SLAES</name>
<sequence>MERYDVVADTLEVLAYPDPTLRQVCEDCDPADKSLRKLARRMAKTMYADNGCGLAAPQVGVLKRLIVIDCDQDSGAKNPITLLNPTVIETRGPEVVEEEGCLSVPGITVPIRRPAYAIVRYTDLNGEDWIIEGDGLLARCLQHEIDHLNGITLFESCDLNERIKAMTAYEAALAAGAKAGDTAVPSI</sequence>
<feature type="binding site" evidence="2">
    <location>
        <position position="101"/>
    </location>
    <ligand>
        <name>Fe cation</name>
        <dbReference type="ChEBI" id="CHEBI:24875"/>
    </ligand>
</feature>
<dbReference type="SUPFAM" id="SSF56420">
    <property type="entry name" value="Peptide deformylase"/>
    <property type="match status" value="1"/>
</dbReference>
<dbReference type="AlphaFoldDB" id="D0WE84"/>
<comment type="catalytic activity">
    <reaction evidence="2">
        <text>N-terminal N-formyl-L-methionyl-[peptide] + H2O = N-terminal L-methionyl-[peptide] + formate</text>
        <dbReference type="Rhea" id="RHEA:24420"/>
        <dbReference type="Rhea" id="RHEA-COMP:10639"/>
        <dbReference type="Rhea" id="RHEA-COMP:10640"/>
        <dbReference type="ChEBI" id="CHEBI:15377"/>
        <dbReference type="ChEBI" id="CHEBI:15740"/>
        <dbReference type="ChEBI" id="CHEBI:49298"/>
        <dbReference type="ChEBI" id="CHEBI:64731"/>
        <dbReference type="EC" id="3.5.1.88"/>
    </reaction>
</comment>
<keyword evidence="2 3" id="KW-0378">Hydrolase</keyword>
<dbReference type="STRING" id="649764.HMPREF0762_00109"/>
<dbReference type="Pfam" id="PF01327">
    <property type="entry name" value="Pep_deformylase"/>
    <property type="match status" value="1"/>
</dbReference>
<dbReference type="NCBIfam" id="TIGR00079">
    <property type="entry name" value="pept_deformyl"/>
    <property type="match status" value="1"/>
</dbReference>
<keyword evidence="4" id="KW-1185">Reference proteome</keyword>
<dbReference type="Gene3D" id="3.90.45.10">
    <property type="entry name" value="Peptide deformylase"/>
    <property type="match status" value="1"/>
</dbReference>
<evidence type="ECO:0000313" key="3">
    <source>
        <dbReference type="EMBL" id="EEZ62022.1"/>
    </source>
</evidence>
<dbReference type="PRINTS" id="PR01576">
    <property type="entry name" value="PDEFORMYLASE"/>
</dbReference>
<gene>
    <name evidence="2 3" type="primary">def</name>
    <name evidence="3" type="ORF">HMPREF0762_00109</name>
</gene>
<feature type="binding site" evidence="2">
    <location>
        <position position="143"/>
    </location>
    <ligand>
        <name>Fe cation</name>
        <dbReference type="ChEBI" id="CHEBI:24875"/>
    </ligand>
</feature>
<dbReference type="InterPro" id="IPR023635">
    <property type="entry name" value="Peptide_deformylase"/>
</dbReference>
<dbReference type="GO" id="GO:0042586">
    <property type="term" value="F:peptide deformylase activity"/>
    <property type="evidence" value="ECO:0007669"/>
    <property type="project" value="UniProtKB-UniRule"/>
</dbReference>
<feature type="binding site" evidence="2">
    <location>
        <position position="147"/>
    </location>
    <ligand>
        <name>Fe cation</name>
        <dbReference type="ChEBI" id="CHEBI:24875"/>
    </ligand>
</feature>
<keyword evidence="2" id="KW-0408">Iron</keyword>
<dbReference type="PANTHER" id="PTHR10458">
    <property type="entry name" value="PEPTIDE DEFORMYLASE"/>
    <property type="match status" value="1"/>
</dbReference>
<protein>
    <recommendedName>
        <fullName evidence="2">Peptide deformylase</fullName>
        <shortName evidence="2">PDF</shortName>
        <ecNumber evidence="2">3.5.1.88</ecNumber>
    </recommendedName>
    <alternativeName>
        <fullName evidence="2">Polypeptide deformylase</fullName>
    </alternativeName>
</protein>
<dbReference type="EMBL" id="ACUX02000004">
    <property type="protein sequence ID" value="EEZ62022.1"/>
    <property type="molecule type" value="Genomic_DNA"/>
</dbReference>
<comment type="cofactor">
    <cofactor evidence="2">
        <name>Fe(2+)</name>
        <dbReference type="ChEBI" id="CHEBI:29033"/>
    </cofactor>
    <text evidence="2">Binds 1 Fe(2+) ion.</text>
</comment>
<dbReference type="GO" id="GO:0046872">
    <property type="term" value="F:metal ion binding"/>
    <property type="evidence" value="ECO:0007669"/>
    <property type="project" value="UniProtKB-KW"/>
</dbReference>
<keyword evidence="2" id="KW-0648">Protein biosynthesis</keyword>
<evidence type="ECO:0000256" key="1">
    <source>
        <dbReference type="ARBA" id="ARBA00010759"/>
    </source>
</evidence>
<dbReference type="CDD" id="cd00487">
    <property type="entry name" value="Pep_deformylase"/>
    <property type="match status" value="1"/>
</dbReference>
<comment type="caution">
    <text evidence="3">The sequence shown here is derived from an EMBL/GenBank/DDBJ whole genome shotgun (WGS) entry which is preliminary data.</text>
</comment>
<dbReference type="eggNOG" id="COG0242">
    <property type="taxonomic scope" value="Bacteria"/>
</dbReference>
<dbReference type="EC" id="3.5.1.88" evidence="2"/>
<organism evidence="3 4">
    <name type="scientific">Slackia exigua (strain ATCC 700122 / DSM 15923 / CIP 105133 / JCM 11022 / KCTC 5966 / S-7)</name>
    <dbReference type="NCBI Taxonomy" id="649764"/>
    <lineage>
        <taxon>Bacteria</taxon>
        <taxon>Bacillati</taxon>
        <taxon>Actinomycetota</taxon>
        <taxon>Coriobacteriia</taxon>
        <taxon>Eggerthellales</taxon>
        <taxon>Eggerthellaceae</taxon>
        <taxon>Slackia</taxon>
    </lineage>
</organism>
<dbReference type="GO" id="GO:0006412">
    <property type="term" value="P:translation"/>
    <property type="evidence" value="ECO:0007669"/>
    <property type="project" value="UniProtKB-UniRule"/>
</dbReference>
<accession>D0WE84</accession>
<evidence type="ECO:0000313" key="4">
    <source>
        <dbReference type="Proteomes" id="UP000006001"/>
    </source>
</evidence>
<dbReference type="PIRSF" id="PIRSF004749">
    <property type="entry name" value="Pep_def"/>
    <property type="match status" value="1"/>
</dbReference>
<dbReference type="NCBIfam" id="NF001159">
    <property type="entry name" value="PRK00150.1-3"/>
    <property type="match status" value="1"/>
</dbReference>
<dbReference type="PANTHER" id="PTHR10458:SF22">
    <property type="entry name" value="PEPTIDE DEFORMYLASE"/>
    <property type="match status" value="1"/>
</dbReference>
<evidence type="ECO:0000256" key="2">
    <source>
        <dbReference type="HAMAP-Rule" id="MF_00163"/>
    </source>
</evidence>
<dbReference type="Proteomes" id="UP000006001">
    <property type="component" value="Unassembled WGS sequence"/>
</dbReference>
<dbReference type="HOGENOM" id="CLU_061901_4_2_11"/>
<dbReference type="InterPro" id="IPR036821">
    <property type="entry name" value="Peptide_deformylase_sf"/>
</dbReference>
<dbReference type="HAMAP" id="MF_00163">
    <property type="entry name" value="Pep_deformylase"/>
    <property type="match status" value="1"/>
</dbReference>
<proteinExistence type="inferred from homology"/>
<feature type="active site" evidence="2">
    <location>
        <position position="144"/>
    </location>
</feature>
<reference evidence="3" key="1">
    <citation type="submission" date="2009-10" db="EMBL/GenBank/DDBJ databases">
        <authorList>
            <person name="Weinstock G."/>
            <person name="Sodergren E."/>
            <person name="Clifton S."/>
            <person name="Fulton L."/>
            <person name="Fulton B."/>
            <person name="Courtney L."/>
            <person name="Fronick C."/>
            <person name="Harrison M."/>
            <person name="Strong C."/>
            <person name="Farmer C."/>
            <person name="Delahaunty K."/>
            <person name="Markovic C."/>
            <person name="Hall O."/>
            <person name="Minx P."/>
            <person name="Tomlinson C."/>
            <person name="Mitreva M."/>
            <person name="Nelson J."/>
            <person name="Hou S."/>
            <person name="Wollam A."/>
            <person name="Pepin K.H."/>
            <person name="Johnson M."/>
            <person name="Bhonagiri V."/>
            <person name="Nash W.E."/>
            <person name="Warren W."/>
            <person name="Chinwalla A."/>
            <person name="Mardis E.R."/>
            <person name="Wilson R.K."/>
        </authorList>
    </citation>
    <scope>NUCLEOTIDE SEQUENCE [LARGE SCALE GENOMIC DNA]</scope>
    <source>
        <strain evidence="3">ATCC 700122</strain>
    </source>
</reference>
<comment type="similarity">
    <text evidence="1 2">Belongs to the polypeptide deformylase family.</text>
</comment>
<keyword evidence="2" id="KW-0479">Metal-binding</keyword>
<comment type="function">
    <text evidence="2">Removes the formyl group from the N-terminal Met of newly synthesized proteins. Requires at least a dipeptide for an efficient rate of reaction. N-terminal L-methionine is a prerequisite for activity but the enzyme has broad specificity at other positions.</text>
</comment>